<dbReference type="EMBL" id="GBRH01231411">
    <property type="protein sequence ID" value="JAD66484.1"/>
    <property type="molecule type" value="Transcribed_RNA"/>
</dbReference>
<sequence>MEALNKSVQDLMVAVTAMHQTVSALGPLVPHEAELAAILVAMKKV</sequence>
<protein>
    <submittedName>
        <fullName evidence="1">Uncharacterized protein</fullName>
    </submittedName>
</protein>
<reference evidence="1" key="1">
    <citation type="submission" date="2014-09" db="EMBL/GenBank/DDBJ databases">
        <authorList>
            <person name="Magalhaes I.L.F."/>
            <person name="Oliveira U."/>
            <person name="Santos F.R."/>
            <person name="Vidigal T.H.D.A."/>
            <person name="Brescovit A.D."/>
            <person name="Santos A.J."/>
        </authorList>
    </citation>
    <scope>NUCLEOTIDE SEQUENCE</scope>
    <source>
        <tissue evidence="1">Shoot tissue taken approximately 20 cm above the soil surface</tissue>
    </source>
</reference>
<organism evidence="1">
    <name type="scientific">Arundo donax</name>
    <name type="common">Giant reed</name>
    <name type="synonym">Donax arundinaceus</name>
    <dbReference type="NCBI Taxonomy" id="35708"/>
    <lineage>
        <taxon>Eukaryota</taxon>
        <taxon>Viridiplantae</taxon>
        <taxon>Streptophyta</taxon>
        <taxon>Embryophyta</taxon>
        <taxon>Tracheophyta</taxon>
        <taxon>Spermatophyta</taxon>
        <taxon>Magnoliopsida</taxon>
        <taxon>Liliopsida</taxon>
        <taxon>Poales</taxon>
        <taxon>Poaceae</taxon>
        <taxon>PACMAD clade</taxon>
        <taxon>Arundinoideae</taxon>
        <taxon>Arundineae</taxon>
        <taxon>Arundo</taxon>
    </lineage>
</organism>
<evidence type="ECO:0000313" key="1">
    <source>
        <dbReference type="EMBL" id="JAD66484.1"/>
    </source>
</evidence>
<name>A0A0A9BR53_ARUDO</name>
<reference evidence="1" key="2">
    <citation type="journal article" date="2015" name="Data Brief">
        <title>Shoot transcriptome of the giant reed, Arundo donax.</title>
        <authorList>
            <person name="Barrero R.A."/>
            <person name="Guerrero F.D."/>
            <person name="Moolhuijzen P."/>
            <person name="Goolsby J.A."/>
            <person name="Tidwell J."/>
            <person name="Bellgard S.E."/>
            <person name="Bellgard M.I."/>
        </authorList>
    </citation>
    <scope>NUCLEOTIDE SEQUENCE</scope>
    <source>
        <tissue evidence="1">Shoot tissue taken approximately 20 cm above the soil surface</tissue>
    </source>
</reference>
<accession>A0A0A9BR53</accession>
<dbReference type="AlphaFoldDB" id="A0A0A9BR53"/>
<proteinExistence type="predicted"/>